<dbReference type="PROSITE" id="PS00778">
    <property type="entry name" value="HIS_ACID_PHOSPHAT_2"/>
    <property type="match status" value="1"/>
</dbReference>
<proteinExistence type="inferred from homology"/>
<accession>A0AAN9Z453</accession>
<dbReference type="EMBL" id="JAZDUA010000120">
    <property type="protein sequence ID" value="KAK7867403.1"/>
    <property type="molecule type" value="Genomic_DNA"/>
</dbReference>
<feature type="signal peptide" evidence="3">
    <location>
        <begin position="1"/>
        <end position="26"/>
    </location>
</feature>
<dbReference type="InterPro" id="IPR033379">
    <property type="entry name" value="Acid_Pase_AS"/>
</dbReference>
<dbReference type="PANTHER" id="PTHR11567:SF205">
    <property type="entry name" value="GH28721P-RELATED"/>
    <property type="match status" value="1"/>
</dbReference>
<feature type="chain" id="PRO_5042821143" description="Prostatic acid phosphatase" evidence="3">
    <location>
        <begin position="27"/>
        <end position="410"/>
    </location>
</feature>
<dbReference type="InterPro" id="IPR050645">
    <property type="entry name" value="Histidine_acid_phosphatase"/>
</dbReference>
<keyword evidence="3" id="KW-0732">Signal</keyword>
<dbReference type="CDD" id="cd07061">
    <property type="entry name" value="HP_HAP_like"/>
    <property type="match status" value="1"/>
</dbReference>
<dbReference type="Pfam" id="PF00328">
    <property type="entry name" value="His_Phos_2"/>
    <property type="match status" value="1"/>
</dbReference>
<dbReference type="GO" id="GO:0003993">
    <property type="term" value="F:acid phosphatase activity"/>
    <property type="evidence" value="ECO:0007669"/>
    <property type="project" value="UniProtKB-EC"/>
</dbReference>
<dbReference type="Proteomes" id="UP001378592">
    <property type="component" value="Unassembled WGS sequence"/>
</dbReference>
<evidence type="ECO:0000256" key="3">
    <source>
        <dbReference type="SAM" id="SignalP"/>
    </source>
</evidence>
<keyword evidence="5" id="KW-1185">Reference proteome</keyword>
<dbReference type="SUPFAM" id="SSF53254">
    <property type="entry name" value="Phosphoglycerate mutase-like"/>
    <property type="match status" value="1"/>
</dbReference>
<evidence type="ECO:0000256" key="2">
    <source>
        <dbReference type="ARBA" id="ARBA00005375"/>
    </source>
</evidence>
<dbReference type="InterPro" id="IPR029033">
    <property type="entry name" value="His_PPase_superfam"/>
</dbReference>
<evidence type="ECO:0008006" key="6">
    <source>
        <dbReference type="Google" id="ProtNLM"/>
    </source>
</evidence>
<evidence type="ECO:0000256" key="1">
    <source>
        <dbReference type="ARBA" id="ARBA00000032"/>
    </source>
</evidence>
<dbReference type="AlphaFoldDB" id="A0AAN9Z453"/>
<reference evidence="4 5" key="1">
    <citation type="submission" date="2024-03" db="EMBL/GenBank/DDBJ databases">
        <title>The genome assembly and annotation of the cricket Gryllus longicercus Weissman &amp; Gray.</title>
        <authorList>
            <person name="Szrajer S."/>
            <person name="Gray D."/>
            <person name="Ylla G."/>
        </authorList>
    </citation>
    <scope>NUCLEOTIDE SEQUENCE [LARGE SCALE GENOMIC DNA]</scope>
    <source>
        <strain evidence="4">DAG 2021-001</strain>
        <tissue evidence="4">Whole body minus gut</tissue>
    </source>
</reference>
<sequence>MRPPSSSAASRAAALLLVFVLRGSGAVPAAVPPPAATAGPPAAASAAQTAVNAPETDVALVHAIFRHGARTPVDTYPNDPYINITFAPVGWGQLTNKGKMMQYQQGKFLRERYDALLGPLYSPRVIEARSTDKDRTKMSALLELAGLWPPQGDQRWNPSLNWQPIPVHSVPVPEDHLLLGYSPCPGYYEKRDAVLASDEVKSQLEALNATILYEVLTNITGLQIANPDDLQSLYSTLTAEQQFGLTLPEWSLEYYPEKLETITALSFEYNAYTKELQKIKGGPLLKKIVEDAKEKINGTLERKFFMYAGHDSTIVNLLMSLGVWDTQVPGYGILTLVELHQEKENGNYGIKVFLRNSTEEDPYALEIPGCGHYCPFPKFEELTMETITLNWDELCQINDPNYVPPSSSPI</sequence>
<comment type="caution">
    <text evidence="4">The sequence shown here is derived from an EMBL/GenBank/DDBJ whole genome shotgun (WGS) entry which is preliminary data.</text>
</comment>
<dbReference type="PROSITE" id="PS00616">
    <property type="entry name" value="HIS_ACID_PHOSPHAT_1"/>
    <property type="match status" value="1"/>
</dbReference>
<comment type="similarity">
    <text evidence="2">Belongs to the histidine acid phosphatase family.</text>
</comment>
<protein>
    <recommendedName>
        <fullName evidence="6">Prostatic acid phosphatase</fullName>
    </recommendedName>
</protein>
<gene>
    <name evidence="4" type="ORF">R5R35_003832</name>
</gene>
<evidence type="ECO:0000313" key="4">
    <source>
        <dbReference type="EMBL" id="KAK7867403.1"/>
    </source>
</evidence>
<dbReference type="PANTHER" id="PTHR11567">
    <property type="entry name" value="ACID PHOSPHATASE-RELATED"/>
    <property type="match status" value="1"/>
</dbReference>
<evidence type="ECO:0000313" key="5">
    <source>
        <dbReference type="Proteomes" id="UP001378592"/>
    </source>
</evidence>
<comment type="catalytic activity">
    <reaction evidence="1">
        <text>a phosphate monoester + H2O = an alcohol + phosphate</text>
        <dbReference type="Rhea" id="RHEA:15017"/>
        <dbReference type="ChEBI" id="CHEBI:15377"/>
        <dbReference type="ChEBI" id="CHEBI:30879"/>
        <dbReference type="ChEBI" id="CHEBI:43474"/>
        <dbReference type="ChEBI" id="CHEBI:67140"/>
        <dbReference type="EC" id="3.1.3.2"/>
    </reaction>
</comment>
<dbReference type="Gene3D" id="3.40.50.1240">
    <property type="entry name" value="Phosphoglycerate mutase-like"/>
    <property type="match status" value="1"/>
</dbReference>
<organism evidence="4 5">
    <name type="scientific">Gryllus longicercus</name>
    <dbReference type="NCBI Taxonomy" id="2509291"/>
    <lineage>
        <taxon>Eukaryota</taxon>
        <taxon>Metazoa</taxon>
        <taxon>Ecdysozoa</taxon>
        <taxon>Arthropoda</taxon>
        <taxon>Hexapoda</taxon>
        <taxon>Insecta</taxon>
        <taxon>Pterygota</taxon>
        <taxon>Neoptera</taxon>
        <taxon>Polyneoptera</taxon>
        <taxon>Orthoptera</taxon>
        <taxon>Ensifera</taxon>
        <taxon>Gryllidea</taxon>
        <taxon>Grylloidea</taxon>
        <taxon>Gryllidae</taxon>
        <taxon>Gryllinae</taxon>
        <taxon>Gryllus</taxon>
    </lineage>
</organism>
<dbReference type="InterPro" id="IPR000560">
    <property type="entry name" value="His_Pase_clade-2"/>
</dbReference>
<name>A0AAN9Z453_9ORTH</name>